<dbReference type="GO" id="GO:0030572">
    <property type="term" value="F:phosphatidyltransferase activity"/>
    <property type="evidence" value="ECO:0007669"/>
    <property type="project" value="UniProtKB-ARBA"/>
</dbReference>
<keyword evidence="4" id="KW-1185">Reference proteome</keyword>
<dbReference type="SUPFAM" id="SSF56024">
    <property type="entry name" value="Phospholipase D/nuclease"/>
    <property type="match status" value="2"/>
</dbReference>
<dbReference type="CDD" id="cd00138">
    <property type="entry name" value="PLDc_SF"/>
    <property type="match status" value="2"/>
</dbReference>
<feature type="compositionally biased region" description="Polar residues" evidence="1">
    <location>
        <begin position="338"/>
        <end position="366"/>
    </location>
</feature>
<dbReference type="PANTHER" id="PTHR21248">
    <property type="entry name" value="CARDIOLIPIN SYNTHASE"/>
    <property type="match status" value="1"/>
</dbReference>
<sequence>MKDKTPPRYLSDQVVELCTSTSSVSALLAEDPNLTPGDAWDRLFGHWKAPKSPKSHGVDGEASSGAVEAEELDKAARCGKWGPTRPSELFLKIYHDALCTLDEDPLRAMVSPSLMGSCGVVPLTVISVIPDIVRHMSNVIVRAEREVYLATNYWQDSVASKFLTNAIRELDRRAGQRGTKVVMKIIYDRGSPKQLFDPHYYVSEKEYTGKNVRLPSAHEIPNIDLQVINFHTPVMGTFHAKYMVVDRKIGILQSNNIQDNDNLEMMVHLEGPIVDSLYDVALISWHKRFEPPLPSRNEPAAQGGLGNGEEAQNGSVKQPGVVSSEAQVGPEDGGGLTGPSTTNSTIPPHPKSSSQTENVGSEQQLRSDAPNGATDIQAENFLNKGTQPLPDSLVQHPSPLLPEHTTEDEHYDPDIASEVARIQSSVSPKPNETRTQAVTRLLNHTTNTGFTGNNTMAPDCPPGEEMTPYIVHETHEPVPMALVNRAPYGTPTHKSVWNPQNAAWLSALRNATRSVFIQTPTLNAEPLLPAIREACERGVDVYCYVCLGYNDSGELLPRQGGHNEMVAHKLHQSLSDTGRKHLHYFWYVAKDQTVPLVQSTHKRSCHIKLMIVDEHIGIQGNGNQDTQSWFHSQEINVMIDSEKICRAWMDGLRRNQNTHVYGALDREDGVWRDGEGKEAEGVIGVDPGRLGGWAKGVVGAVKRVQGTGGF</sequence>
<feature type="domain" description="PLD phosphodiesterase" evidence="2">
    <location>
        <begin position="234"/>
        <end position="261"/>
    </location>
</feature>
<proteinExistence type="predicted"/>
<dbReference type="InterPro" id="IPR001736">
    <property type="entry name" value="PLipase_D/transphosphatidylase"/>
</dbReference>
<dbReference type="Pfam" id="PF13091">
    <property type="entry name" value="PLDc_2"/>
    <property type="match status" value="1"/>
</dbReference>
<evidence type="ECO:0000313" key="4">
    <source>
        <dbReference type="Proteomes" id="UP001239445"/>
    </source>
</evidence>
<comment type="caution">
    <text evidence="3">The sequence shown here is derived from an EMBL/GenBank/DDBJ whole genome shotgun (WGS) entry which is preliminary data.</text>
</comment>
<dbReference type="Gene3D" id="3.30.870.10">
    <property type="entry name" value="Endonuclease Chain A"/>
    <property type="match status" value="2"/>
</dbReference>
<dbReference type="AlphaFoldDB" id="A0AAJ0F5V0"/>
<gene>
    <name evidence="3" type="ORF">QBC47DRAFT_311778</name>
</gene>
<protein>
    <recommendedName>
        <fullName evidence="2">PLD phosphodiesterase domain-containing protein</fullName>
    </recommendedName>
</protein>
<evidence type="ECO:0000313" key="3">
    <source>
        <dbReference type="EMBL" id="KAK1749519.1"/>
    </source>
</evidence>
<accession>A0AAJ0F5V0</accession>
<dbReference type="PROSITE" id="PS50035">
    <property type="entry name" value="PLD"/>
    <property type="match status" value="1"/>
</dbReference>
<feature type="region of interest" description="Disordered" evidence="1">
    <location>
        <begin position="383"/>
        <end position="408"/>
    </location>
</feature>
<evidence type="ECO:0000259" key="2">
    <source>
        <dbReference type="PROSITE" id="PS50035"/>
    </source>
</evidence>
<name>A0AAJ0F5V0_9PEZI</name>
<dbReference type="GO" id="GO:0032049">
    <property type="term" value="P:cardiolipin biosynthetic process"/>
    <property type="evidence" value="ECO:0007669"/>
    <property type="project" value="UniProtKB-ARBA"/>
</dbReference>
<reference evidence="3" key="1">
    <citation type="submission" date="2023-06" db="EMBL/GenBank/DDBJ databases">
        <title>Genome-scale phylogeny and comparative genomics of the fungal order Sordariales.</title>
        <authorList>
            <consortium name="Lawrence Berkeley National Laboratory"/>
            <person name="Hensen N."/>
            <person name="Bonometti L."/>
            <person name="Westerberg I."/>
            <person name="Brannstrom I.O."/>
            <person name="Guillou S."/>
            <person name="Cros-Aarteil S."/>
            <person name="Calhoun S."/>
            <person name="Haridas S."/>
            <person name="Kuo A."/>
            <person name="Mondo S."/>
            <person name="Pangilinan J."/>
            <person name="Riley R."/>
            <person name="Labutti K."/>
            <person name="Andreopoulos B."/>
            <person name="Lipzen A."/>
            <person name="Chen C."/>
            <person name="Yanf M."/>
            <person name="Daum C."/>
            <person name="Ng V."/>
            <person name="Clum A."/>
            <person name="Steindorff A."/>
            <person name="Ohm R."/>
            <person name="Martin F."/>
            <person name="Silar P."/>
            <person name="Natvig D."/>
            <person name="Lalanne C."/>
            <person name="Gautier V."/>
            <person name="Ament-Velasquez S.L."/>
            <person name="Kruys A."/>
            <person name="Hutchinson M.I."/>
            <person name="Powell A.J."/>
            <person name="Barry K."/>
            <person name="Miller A.N."/>
            <person name="Grigoriev I.V."/>
            <person name="Debuchy R."/>
            <person name="Gladieux P."/>
            <person name="Thoren M.H."/>
            <person name="Johannesson H."/>
        </authorList>
    </citation>
    <scope>NUCLEOTIDE SEQUENCE</scope>
    <source>
        <strain evidence="3">PSN4</strain>
    </source>
</reference>
<dbReference type="PANTHER" id="PTHR21248:SF22">
    <property type="entry name" value="PHOSPHOLIPASE D"/>
    <property type="match status" value="1"/>
</dbReference>
<dbReference type="InterPro" id="IPR025202">
    <property type="entry name" value="PLD-like_dom"/>
</dbReference>
<feature type="region of interest" description="Disordered" evidence="1">
    <location>
        <begin position="290"/>
        <end position="370"/>
    </location>
</feature>
<dbReference type="Proteomes" id="UP001239445">
    <property type="component" value="Unassembled WGS sequence"/>
</dbReference>
<evidence type="ECO:0000256" key="1">
    <source>
        <dbReference type="SAM" id="MobiDB-lite"/>
    </source>
</evidence>
<dbReference type="EMBL" id="MU839857">
    <property type="protein sequence ID" value="KAK1749519.1"/>
    <property type="molecule type" value="Genomic_DNA"/>
</dbReference>
<organism evidence="3 4">
    <name type="scientific">Echria macrotheca</name>
    <dbReference type="NCBI Taxonomy" id="438768"/>
    <lineage>
        <taxon>Eukaryota</taxon>
        <taxon>Fungi</taxon>
        <taxon>Dikarya</taxon>
        <taxon>Ascomycota</taxon>
        <taxon>Pezizomycotina</taxon>
        <taxon>Sordariomycetes</taxon>
        <taxon>Sordariomycetidae</taxon>
        <taxon>Sordariales</taxon>
        <taxon>Schizotheciaceae</taxon>
        <taxon>Echria</taxon>
    </lineage>
</organism>